<dbReference type="KEGG" id="bsei:KMZ68_23320"/>
<dbReference type="AlphaFoldDB" id="A0A975RRF7"/>
<reference evidence="1" key="1">
    <citation type="submission" date="2021-06" db="EMBL/GenBank/DDBJ databases">
        <title>Bradyrhizobium sp. S2-11-2 Genome sequencing.</title>
        <authorList>
            <person name="Jin L."/>
        </authorList>
    </citation>
    <scope>NUCLEOTIDE SEQUENCE</scope>
    <source>
        <strain evidence="1">S2-11-2</strain>
    </source>
</reference>
<name>A0A975RRF7_9BRAD</name>
<organism evidence="1 2">
    <name type="scientific">Bradyrhizobium sediminis</name>
    <dbReference type="NCBI Taxonomy" id="2840469"/>
    <lineage>
        <taxon>Bacteria</taxon>
        <taxon>Pseudomonadati</taxon>
        <taxon>Pseudomonadota</taxon>
        <taxon>Alphaproteobacteria</taxon>
        <taxon>Hyphomicrobiales</taxon>
        <taxon>Nitrobacteraceae</taxon>
        <taxon>Bradyrhizobium</taxon>
    </lineage>
</organism>
<evidence type="ECO:0000313" key="2">
    <source>
        <dbReference type="Proteomes" id="UP000680805"/>
    </source>
</evidence>
<proteinExistence type="predicted"/>
<evidence type="ECO:0000313" key="1">
    <source>
        <dbReference type="EMBL" id="QWG17847.1"/>
    </source>
</evidence>
<dbReference type="RefSeq" id="WP_215613470.1">
    <property type="nucleotide sequence ID" value="NZ_CP076135.1"/>
</dbReference>
<accession>A0A975RRF7</accession>
<sequence length="239" mass="27155">MADDNNIERIATKIEALSEAALSARSSYLLSELGKDLGPDLSTLKLLTKKPLSAFIRERFSDKFTVALTGEFKNVQTLIRSPNSLVEQQEQPLLTLSEKFVFETQVSSKPSPRFNYRFWAAFSVPYREGKRFLNLTDFKFQDLTSGDAPEGHVEIPPSFIVAPDIRDRDKLITDNINRWIEENGFDKSDFYQTRPHRESIQTHSNASVLEAVIASLDHRQLSNTSMSLDVVAALMRKRV</sequence>
<gene>
    <name evidence="1" type="ORF">KMZ68_23320</name>
</gene>
<dbReference type="Proteomes" id="UP000680805">
    <property type="component" value="Chromosome"/>
</dbReference>
<dbReference type="EMBL" id="CP076135">
    <property type="protein sequence ID" value="QWG17847.1"/>
    <property type="molecule type" value="Genomic_DNA"/>
</dbReference>
<protein>
    <submittedName>
        <fullName evidence="1">Uncharacterized protein</fullName>
    </submittedName>
</protein>